<dbReference type="EMBL" id="ML987201">
    <property type="protein sequence ID" value="KAF2245085.1"/>
    <property type="molecule type" value="Genomic_DNA"/>
</dbReference>
<reference evidence="4" key="1">
    <citation type="journal article" date="2020" name="Stud. Mycol.">
        <title>101 Dothideomycetes genomes: a test case for predicting lifestyles and emergence of pathogens.</title>
        <authorList>
            <person name="Haridas S."/>
            <person name="Albert R."/>
            <person name="Binder M."/>
            <person name="Bloem J."/>
            <person name="Labutti K."/>
            <person name="Salamov A."/>
            <person name="Andreopoulos B."/>
            <person name="Baker S."/>
            <person name="Barry K."/>
            <person name="Bills G."/>
            <person name="Bluhm B."/>
            <person name="Cannon C."/>
            <person name="Castanera R."/>
            <person name="Culley D."/>
            <person name="Daum C."/>
            <person name="Ezra D."/>
            <person name="Gonzalez J."/>
            <person name="Henrissat B."/>
            <person name="Kuo A."/>
            <person name="Liang C."/>
            <person name="Lipzen A."/>
            <person name="Lutzoni F."/>
            <person name="Magnuson J."/>
            <person name="Mondo S."/>
            <person name="Nolan M."/>
            <person name="Ohm R."/>
            <person name="Pangilinan J."/>
            <person name="Park H.-J."/>
            <person name="Ramirez L."/>
            <person name="Alfaro M."/>
            <person name="Sun H."/>
            <person name="Tritt A."/>
            <person name="Yoshinaga Y."/>
            <person name="Zwiers L.-H."/>
            <person name="Turgeon B."/>
            <person name="Goodwin S."/>
            <person name="Spatafora J."/>
            <person name="Crous P."/>
            <person name="Grigoriev I."/>
        </authorList>
    </citation>
    <scope>NUCLEOTIDE SEQUENCE</scope>
    <source>
        <strain evidence="4">CBS 122368</strain>
    </source>
</reference>
<dbReference type="GO" id="GO:0032979">
    <property type="term" value="P:protein insertion into mitochondrial inner membrane from matrix"/>
    <property type="evidence" value="ECO:0007669"/>
    <property type="project" value="InterPro"/>
</dbReference>
<dbReference type="OrthoDB" id="19619at2759"/>
<organism evidence="4 5">
    <name type="scientific">Trematosphaeria pertusa</name>
    <dbReference type="NCBI Taxonomy" id="390896"/>
    <lineage>
        <taxon>Eukaryota</taxon>
        <taxon>Fungi</taxon>
        <taxon>Dikarya</taxon>
        <taxon>Ascomycota</taxon>
        <taxon>Pezizomycotina</taxon>
        <taxon>Dothideomycetes</taxon>
        <taxon>Pleosporomycetidae</taxon>
        <taxon>Pleosporales</taxon>
        <taxon>Massarineae</taxon>
        <taxon>Trematosphaeriaceae</taxon>
        <taxon>Trematosphaeria</taxon>
    </lineage>
</organism>
<dbReference type="Pfam" id="PF07961">
    <property type="entry name" value="MBA1"/>
    <property type="match status" value="1"/>
</dbReference>
<gene>
    <name evidence="4" type="ORF">BU26DRAFT_522206</name>
</gene>
<sequence>MSTPLPIRIYRPLHRQCARQRPFSRKFSATSVRPARGVTPKSKRVDPVLSQVGMEHVPGKSLQSLQEEQLGDEHNLPDDIGLLPGTLVRAPHSKFIGFLSLKDLWYEWKWLSSKIASAVALFRFKRSISTNPKIFWGWWQHKYLENTAEEKYKHLYRSFAKGDAEAISEMCLSGVAKQFHDRLAARPRDLKMDWTADELNARVVSNRAQPLSLSSYENAGIHQIVFRVKSKQTLKITGKLGGSRNRIAPYTPRSGDVVEYLVLQRQFINGQAKHQDWMVWGFANESTLAQIKEDEEYERRVNAFNAGHAGN</sequence>
<evidence type="ECO:0000256" key="2">
    <source>
        <dbReference type="ARBA" id="ARBA00022946"/>
    </source>
</evidence>
<evidence type="ECO:0000313" key="4">
    <source>
        <dbReference type="EMBL" id="KAF2245085.1"/>
    </source>
</evidence>
<dbReference type="Proteomes" id="UP000800094">
    <property type="component" value="Unassembled WGS sequence"/>
</dbReference>
<comment type="subcellular location">
    <subcellularLocation>
        <location evidence="1">Mitochondrion</location>
    </subcellularLocation>
</comment>
<dbReference type="InterPro" id="IPR024621">
    <property type="entry name" value="Mba1"/>
</dbReference>
<protein>
    <recommendedName>
        <fullName evidence="6">Tim44-like domain-containing protein</fullName>
    </recommendedName>
</protein>
<evidence type="ECO:0000256" key="3">
    <source>
        <dbReference type="ARBA" id="ARBA00023128"/>
    </source>
</evidence>
<keyword evidence="3" id="KW-0496">Mitochondrion</keyword>
<keyword evidence="2" id="KW-0809">Transit peptide</keyword>
<dbReference type="GeneID" id="54583053"/>
<dbReference type="GO" id="GO:0005743">
    <property type="term" value="C:mitochondrial inner membrane"/>
    <property type="evidence" value="ECO:0007669"/>
    <property type="project" value="InterPro"/>
</dbReference>
<dbReference type="PANTHER" id="PTHR28554:SF1">
    <property type="entry name" value="LARGE RIBOSOMAL SUBUNIT PROTEIN ML45"/>
    <property type="match status" value="1"/>
</dbReference>
<dbReference type="PANTHER" id="PTHR28554">
    <property type="entry name" value="39S RIBOSOMAL PROTEIN L45, MITOCHONDRIAL"/>
    <property type="match status" value="1"/>
</dbReference>
<proteinExistence type="predicted"/>
<keyword evidence="5" id="KW-1185">Reference proteome</keyword>
<accession>A0A6A6I3L9</accession>
<dbReference type="RefSeq" id="XP_033680089.1">
    <property type="nucleotide sequence ID" value="XM_033829723.1"/>
</dbReference>
<dbReference type="Gene3D" id="3.10.450.240">
    <property type="match status" value="1"/>
</dbReference>
<evidence type="ECO:0000256" key="1">
    <source>
        <dbReference type="ARBA" id="ARBA00004173"/>
    </source>
</evidence>
<name>A0A6A6I3L9_9PLEO</name>
<evidence type="ECO:0000313" key="5">
    <source>
        <dbReference type="Proteomes" id="UP000800094"/>
    </source>
</evidence>
<dbReference type="InterPro" id="IPR051975">
    <property type="entry name" value="mtLSU_mL45"/>
</dbReference>
<evidence type="ECO:0008006" key="6">
    <source>
        <dbReference type="Google" id="ProtNLM"/>
    </source>
</evidence>
<dbReference type="AlphaFoldDB" id="A0A6A6I3L9"/>